<dbReference type="AlphaFoldDB" id="A0A2S9YNS8"/>
<dbReference type="Proteomes" id="UP000238823">
    <property type="component" value="Unassembled WGS sequence"/>
</dbReference>
<gene>
    <name evidence="3" type="ORF">ENSA7_36100</name>
</gene>
<feature type="chain" id="PRO_5015746381" evidence="2">
    <location>
        <begin position="38"/>
        <end position="291"/>
    </location>
</feature>
<accession>A0A2S9YNS8</accession>
<evidence type="ECO:0000256" key="1">
    <source>
        <dbReference type="SAM" id="MobiDB-lite"/>
    </source>
</evidence>
<evidence type="ECO:0000313" key="3">
    <source>
        <dbReference type="EMBL" id="PRQ06734.1"/>
    </source>
</evidence>
<protein>
    <submittedName>
        <fullName evidence="3">Uncharacterized protein</fullName>
    </submittedName>
</protein>
<dbReference type="EMBL" id="PVNL01000069">
    <property type="protein sequence ID" value="PRQ06734.1"/>
    <property type="molecule type" value="Genomic_DNA"/>
</dbReference>
<evidence type="ECO:0000313" key="4">
    <source>
        <dbReference type="Proteomes" id="UP000238823"/>
    </source>
</evidence>
<organism evidence="3 4">
    <name type="scientific">Enhygromyxa salina</name>
    <dbReference type="NCBI Taxonomy" id="215803"/>
    <lineage>
        <taxon>Bacteria</taxon>
        <taxon>Pseudomonadati</taxon>
        <taxon>Myxococcota</taxon>
        <taxon>Polyangia</taxon>
        <taxon>Nannocystales</taxon>
        <taxon>Nannocystaceae</taxon>
        <taxon>Enhygromyxa</taxon>
    </lineage>
</organism>
<proteinExistence type="predicted"/>
<feature type="compositionally biased region" description="Basic and acidic residues" evidence="1">
    <location>
        <begin position="281"/>
        <end position="291"/>
    </location>
</feature>
<feature type="signal peptide" evidence="2">
    <location>
        <begin position="1"/>
        <end position="37"/>
    </location>
</feature>
<dbReference type="RefSeq" id="WP_106090579.1">
    <property type="nucleotide sequence ID" value="NZ_PVNL01000069.1"/>
</dbReference>
<feature type="compositionally biased region" description="Basic and acidic residues" evidence="1">
    <location>
        <begin position="262"/>
        <end position="273"/>
    </location>
</feature>
<name>A0A2S9YNS8_9BACT</name>
<reference evidence="3 4" key="1">
    <citation type="submission" date="2018-03" db="EMBL/GenBank/DDBJ databases">
        <title>Draft Genome Sequences of the Obligatory Marine Myxobacteria Enhygromyxa salina SWB007.</title>
        <authorList>
            <person name="Poehlein A."/>
            <person name="Moghaddam J.A."/>
            <person name="Harms H."/>
            <person name="Alanjari M."/>
            <person name="Koenig G.M."/>
            <person name="Daniel R."/>
            <person name="Schaeberle T.F."/>
        </authorList>
    </citation>
    <scope>NUCLEOTIDE SEQUENCE [LARGE SCALE GENOMIC DNA]</scope>
    <source>
        <strain evidence="3 4">SWB007</strain>
    </source>
</reference>
<comment type="caution">
    <text evidence="3">The sequence shown here is derived from an EMBL/GenBank/DDBJ whole genome shotgun (WGS) entry which is preliminary data.</text>
</comment>
<feature type="region of interest" description="Disordered" evidence="1">
    <location>
        <begin position="262"/>
        <end position="291"/>
    </location>
</feature>
<sequence length="291" mass="31931">MPSRCVASSSSGRRSSWPCTRTLAFGLTLLATASVHADEYACRELLSPEADRPEPEILASTGGLWFGVHDSSNDARCQWIAENGDSQVAVIERFQARSDVGAVDDWVWISSDEWLDDWWLWRLECEGLGRICDMHGCEGLPVSGLPVVGLDDDLPSPALEQVYAERWTCGRKLDTVLRVRLSPLPPSCWTRGALRARYPDGRWAVTLAEPGDATGSLAPLPMPAPDEQALTLELVDGGGRVVDRYDIEIDAQLRANPSGIRCREGARAGHGDAVRGPAGRRGADRWHHPRR</sequence>
<evidence type="ECO:0000256" key="2">
    <source>
        <dbReference type="SAM" id="SignalP"/>
    </source>
</evidence>
<keyword evidence="2" id="KW-0732">Signal</keyword>